<dbReference type="Proteomes" id="UP000243876">
    <property type="component" value="Unassembled WGS sequence"/>
</dbReference>
<proteinExistence type="predicted"/>
<gene>
    <name evidence="4" type="primary">SPOSA6832_02081</name>
</gene>
<protein>
    <submittedName>
        <fullName evidence="4">SPOSA6832_02081-mRNA-1:cds</fullName>
    </submittedName>
</protein>
<dbReference type="SUPFAM" id="SSF56112">
    <property type="entry name" value="Protein kinase-like (PK-like)"/>
    <property type="match status" value="1"/>
</dbReference>
<dbReference type="AlphaFoldDB" id="A0A0D6EL37"/>
<keyword evidence="2" id="KW-0472">Membrane</keyword>
<feature type="compositionally biased region" description="Polar residues" evidence="1">
    <location>
        <begin position="19"/>
        <end position="44"/>
    </location>
</feature>
<keyword evidence="2" id="KW-0812">Transmembrane</keyword>
<name>A0A0D6EL37_SPOSA</name>
<dbReference type="PANTHER" id="PTHR43173:SF19">
    <property type="entry name" value="AARF DOMAIN-CONTAINING PROTEIN KINASE 1"/>
    <property type="match status" value="1"/>
</dbReference>
<feature type="transmembrane region" description="Helical" evidence="2">
    <location>
        <begin position="124"/>
        <end position="142"/>
    </location>
</feature>
<evidence type="ECO:0000313" key="4">
    <source>
        <dbReference type="EMBL" id="CEQ40463.1"/>
    </source>
</evidence>
<dbReference type="GO" id="GO:0007005">
    <property type="term" value="P:mitochondrion organization"/>
    <property type="evidence" value="ECO:0007669"/>
    <property type="project" value="TreeGrafter"/>
</dbReference>
<dbReference type="EMBL" id="CENE01000006">
    <property type="protein sequence ID" value="CEQ40463.1"/>
    <property type="molecule type" value="Genomic_DNA"/>
</dbReference>
<dbReference type="InterPro" id="IPR051130">
    <property type="entry name" value="Mito_struct-func_regulator"/>
</dbReference>
<keyword evidence="2" id="KW-1133">Transmembrane helix</keyword>
<feature type="region of interest" description="Disordered" evidence="1">
    <location>
        <begin position="1"/>
        <end position="101"/>
    </location>
</feature>
<evidence type="ECO:0000313" key="5">
    <source>
        <dbReference type="Proteomes" id="UP000243876"/>
    </source>
</evidence>
<dbReference type="Pfam" id="PF03109">
    <property type="entry name" value="ABC1"/>
    <property type="match status" value="1"/>
</dbReference>
<feature type="domain" description="ABC1 atypical kinase-like" evidence="3">
    <location>
        <begin position="237"/>
        <end position="307"/>
    </location>
</feature>
<sequence length="313" mass="34962">MTLSERSAHRLGSAGRTLQRINKGSEQPILSRSATSLDLDQSKSPRLASAMHDDPSPSPSQYEPNRRRPNPLNRLPPPPSPESPAPTNVSPNSSETSSVSFPFPMTRINALRGRFHRPTRRSRILLSLILALATLLALYEFSTPFRHGVIAAQRCATIAWAVSMAVVDYKLLFRKTWPATEEGRKQRHQDYESTHWRAASRLMEALRSLGGIYIKLGQHLSTVQLVPLPWSLAMKPLQDQCFPTPVEDLQELFLSDVGAPMSRFFSSFDEEPIGVASLAQVHRAVDRETGKMVAVKCMHPDLEEHVSLLLLLC</sequence>
<dbReference type="OrthoDB" id="427480at2759"/>
<feature type="compositionally biased region" description="Pro residues" evidence="1">
    <location>
        <begin position="74"/>
        <end position="84"/>
    </location>
</feature>
<dbReference type="InterPro" id="IPR011009">
    <property type="entry name" value="Kinase-like_dom_sf"/>
</dbReference>
<reference evidence="5" key="1">
    <citation type="submission" date="2015-02" db="EMBL/GenBank/DDBJ databases">
        <authorList>
            <person name="Gon?alves P."/>
        </authorList>
    </citation>
    <scope>NUCLEOTIDE SEQUENCE [LARGE SCALE GENOMIC DNA]</scope>
</reference>
<dbReference type="GO" id="GO:0005743">
    <property type="term" value="C:mitochondrial inner membrane"/>
    <property type="evidence" value="ECO:0007669"/>
    <property type="project" value="TreeGrafter"/>
</dbReference>
<dbReference type="InterPro" id="IPR004147">
    <property type="entry name" value="ABC1_dom"/>
</dbReference>
<dbReference type="PANTHER" id="PTHR43173">
    <property type="entry name" value="ABC1 FAMILY PROTEIN"/>
    <property type="match status" value="1"/>
</dbReference>
<feature type="compositionally biased region" description="Low complexity" evidence="1">
    <location>
        <begin position="86"/>
        <end position="101"/>
    </location>
</feature>
<dbReference type="GO" id="GO:0055088">
    <property type="term" value="P:lipid homeostasis"/>
    <property type="evidence" value="ECO:0007669"/>
    <property type="project" value="TreeGrafter"/>
</dbReference>
<keyword evidence="5" id="KW-1185">Reference proteome</keyword>
<evidence type="ECO:0000256" key="1">
    <source>
        <dbReference type="SAM" id="MobiDB-lite"/>
    </source>
</evidence>
<organism evidence="4 5">
    <name type="scientific">Sporidiobolus salmonicolor</name>
    <name type="common">Yeast-like fungus</name>
    <name type="synonym">Sporobolomyces salmonicolor</name>
    <dbReference type="NCBI Taxonomy" id="5005"/>
    <lineage>
        <taxon>Eukaryota</taxon>
        <taxon>Fungi</taxon>
        <taxon>Dikarya</taxon>
        <taxon>Basidiomycota</taxon>
        <taxon>Pucciniomycotina</taxon>
        <taxon>Microbotryomycetes</taxon>
        <taxon>Sporidiobolales</taxon>
        <taxon>Sporidiobolaceae</taxon>
        <taxon>Sporobolomyces</taxon>
    </lineage>
</organism>
<accession>A0A0D6EL37</accession>
<evidence type="ECO:0000256" key="2">
    <source>
        <dbReference type="SAM" id="Phobius"/>
    </source>
</evidence>
<evidence type="ECO:0000259" key="3">
    <source>
        <dbReference type="Pfam" id="PF03109"/>
    </source>
</evidence>